<dbReference type="Gramene" id="HORVU.MOREX.r2.3HG0224200.1">
    <property type="protein sequence ID" value="HORVU.MOREX.r2.3HG0224200.1"/>
    <property type="gene ID" value="HORVU.MOREX.r2.3HG0224200"/>
</dbReference>
<dbReference type="PROSITE" id="PS51999">
    <property type="entry name" value="ZF_GRF"/>
    <property type="match status" value="1"/>
</dbReference>
<name>A0A8I6XUM0_HORVV</name>
<feature type="domain" description="GRF-type" evidence="6">
    <location>
        <begin position="22"/>
        <end position="67"/>
    </location>
</feature>
<dbReference type="Gramene" id="HORVU.MOREX.r3.3HG0270540.1">
    <property type="protein sequence ID" value="HORVU.MOREX.r3.3HG0270540.1"/>
    <property type="gene ID" value="HORVU.MOREX.r3.3HG0270540"/>
</dbReference>
<evidence type="ECO:0000256" key="1">
    <source>
        <dbReference type="ARBA" id="ARBA00022723"/>
    </source>
</evidence>
<dbReference type="Proteomes" id="UP000011116">
    <property type="component" value="Chromosome 3H"/>
</dbReference>
<evidence type="ECO:0000313" key="7">
    <source>
        <dbReference type="EnsemblPlants" id="HORVU.MOREX.r3.3HG0270540.1"/>
    </source>
</evidence>
<sequence>MGGDDGSLEEMEVRPRFPLVMCKDCKIRRVRHWVSRTPANYMRHFYKCTNHGSWKGVCDMWKWEDEYEDFLKNGCQDVQDQSVGSSSMRRTYAVKEKKEGIMKRKKHFMTGGGSDVERHLEEIIWLLKCVLFSLGLLVFLMFVYVIKH</sequence>
<feature type="transmembrane region" description="Helical" evidence="5">
    <location>
        <begin position="123"/>
        <end position="146"/>
    </location>
</feature>
<keyword evidence="2 4" id="KW-0863">Zinc-finger</keyword>
<keyword evidence="1" id="KW-0479">Metal-binding</keyword>
<keyword evidence="5" id="KW-1133">Transmembrane helix</keyword>
<evidence type="ECO:0000256" key="2">
    <source>
        <dbReference type="ARBA" id="ARBA00022771"/>
    </source>
</evidence>
<dbReference type="PANTHER" id="PTHR33680:SF7">
    <property type="entry name" value="OS02G0474200 PROTEIN"/>
    <property type="match status" value="1"/>
</dbReference>
<dbReference type="InterPro" id="IPR010666">
    <property type="entry name" value="Znf_GRF"/>
</dbReference>
<keyword evidence="3" id="KW-0862">Zinc</keyword>
<evidence type="ECO:0000256" key="3">
    <source>
        <dbReference type="ARBA" id="ARBA00022833"/>
    </source>
</evidence>
<dbReference type="GO" id="GO:0008270">
    <property type="term" value="F:zinc ion binding"/>
    <property type="evidence" value="ECO:0007669"/>
    <property type="project" value="UniProtKB-KW"/>
</dbReference>
<evidence type="ECO:0000256" key="5">
    <source>
        <dbReference type="SAM" id="Phobius"/>
    </source>
</evidence>
<proteinExistence type="predicted"/>
<keyword evidence="5" id="KW-0812">Transmembrane</keyword>
<accession>A0A8I6XUM0</accession>
<evidence type="ECO:0000259" key="6">
    <source>
        <dbReference type="PROSITE" id="PS51999"/>
    </source>
</evidence>
<evidence type="ECO:0000313" key="8">
    <source>
        <dbReference type="Proteomes" id="UP000011116"/>
    </source>
</evidence>
<evidence type="ECO:0000256" key="4">
    <source>
        <dbReference type="PROSITE-ProRule" id="PRU01343"/>
    </source>
</evidence>
<keyword evidence="8" id="KW-1185">Reference proteome</keyword>
<dbReference type="PANTHER" id="PTHR33680">
    <property type="entry name" value="OS07G0190500 PROTEIN"/>
    <property type="match status" value="1"/>
</dbReference>
<keyword evidence="5" id="KW-0472">Membrane</keyword>
<reference evidence="7" key="3">
    <citation type="submission" date="2022-01" db="UniProtKB">
        <authorList>
            <consortium name="EnsemblPlants"/>
        </authorList>
    </citation>
    <scope>IDENTIFICATION</scope>
    <source>
        <strain evidence="7">subsp. vulgare</strain>
    </source>
</reference>
<organism evidence="7 8">
    <name type="scientific">Hordeum vulgare subsp. vulgare</name>
    <name type="common">Domesticated barley</name>
    <dbReference type="NCBI Taxonomy" id="112509"/>
    <lineage>
        <taxon>Eukaryota</taxon>
        <taxon>Viridiplantae</taxon>
        <taxon>Streptophyta</taxon>
        <taxon>Embryophyta</taxon>
        <taxon>Tracheophyta</taxon>
        <taxon>Spermatophyta</taxon>
        <taxon>Magnoliopsida</taxon>
        <taxon>Liliopsida</taxon>
        <taxon>Poales</taxon>
        <taxon>Poaceae</taxon>
        <taxon>BOP clade</taxon>
        <taxon>Pooideae</taxon>
        <taxon>Triticodae</taxon>
        <taxon>Triticeae</taxon>
        <taxon>Hordeinae</taxon>
        <taxon>Hordeum</taxon>
    </lineage>
</organism>
<protein>
    <recommendedName>
        <fullName evidence="6">GRF-type domain-containing protein</fullName>
    </recommendedName>
</protein>
<reference evidence="8" key="1">
    <citation type="journal article" date="2012" name="Nature">
        <title>A physical, genetic and functional sequence assembly of the barley genome.</title>
        <authorList>
            <consortium name="The International Barley Genome Sequencing Consortium"/>
            <person name="Mayer K.F."/>
            <person name="Waugh R."/>
            <person name="Brown J.W."/>
            <person name="Schulman A."/>
            <person name="Langridge P."/>
            <person name="Platzer M."/>
            <person name="Fincher G.B."/>
            <person name="Muehlbauer G.J."/>
            <person name="Sato K."/>
            <person name="Close T.J."/>
            <person name="Wise R.P."/>
            <person name="Stein N."/>
        </authorList>
    </citation>
    <scope>NUCLEOTIDE SEQUENCE [LARGE SCALE GENOMIC DNA]</scope>
    <source>
        <strain evidence="8">cv. Morex</strain>
    </source>
</reference>
<dbReference type="AlphaFoldDB" id="A0A8I6XUM0"/>
<dbReference type="EnsemblPlants" id="HORVU.MOREX.r3.3HG0270540.1">
    <property type="protein sequence ID" value="HORVU.MOREX.r3.3HG0270540.1"/>
    <property type="gene ID" value="HORVU.MOREX.r3.3HG0270540"/>
</dbReference>
<reference evidence="7" key="2">
    <citation type="submission" date="2020-10" db="EMBL/GenBank/DDBJ databases">
        <authorList>
            <person name="Scholz U."/>
            <person name="Mascher M."/>
            <person name="Fiebig A."/>
        </authorList>
    </citation>
    <scope>NUCLEOTIDE SEQUENCE [LARGE SCALE GENOMIC DNA]</scope>
    <source>
        <strain evidence="7">cv. Morex</strain>
    </source>
</reference>